<organism evidence="5 6">
    <name type="scientific">Aliarcobacter cryaerophilus</name>
    <dbReference type="NCBI Taxonomy" id="28198"/>
    <lineage>
        <taxon>Bacteria</taxon>
        <taxon>Pseudomonadati</taxon>
        <taxon>Campylobacterota</taxon>
        <taxon>Epsilonproteobacteria</taxon>
        <taxon>Campylobacterales</taxon>
        <taxon>Arcobacteraceae</taxon>
        <taxon>Aliarcobacter</taxon>
    </lineage>
</organism>
<dbReference type="Proteomes" id="UP000515842">
    <property type="component" value="Chromosome"/>
</dbReference>
<gene>
    <name evidence="5" type="ORF">HOO34_05670</name>
</gene>
<dbReference type="PROSITE" id="PS00673">
    <property type="entry name" value="V8_SER"/>
    <property type="match status" value="1"/>
</dbReference>
<keyword evidence="1" id="KW-0645">Protease</keyword>
<evidence type="ECO:0000313" key="5">
    <source>
        <dbReference type="EMBL" id="QNM89182.1"/>
    </source>
</evidence>
<protein>
    <submittedName>
        <fullName evidence="5">Trypsin-like peptidase domain-containing protein</fullName>
    </submittedName>
</protein>
<dbReference type="InterPro" id="IPR009003">
    <property type="entry name" value="Peptidase_S1_PA"/>
</dbReference>
<evidence type="ECO:0000256" key="4">
    <source>
        <dbReference type="ARBA" id="ARBA00022825"/>
    </source>
</evidence>
<evidence type="ECO:0000256" key="3">
    <source>
        <dbReference type="ARBA" id="ARBA00022801"/>
    </source>
</evidence>
<accession>A0A7G9LKN3</accession>
<keyword evidence="3" id="KW-0378">Hydrolase</keyword>
<dbReference type="Pfam" id="PF13365">
    <property type="entry name" value="Trypsin_2"/>
    <property type="match status" value="1"/>
</dbReference>
<evidence type="ECO:0000313" key="6">
    <source>
        <dbReference type="Proteomes" id="UP000515842"/>
    </source>
</evidence>
<dbReference type="InterPro" id="IPR000126">
    <property type="entry name" value="V8_ser_AS"/>
</dbReference>
<dbReference type="GO" id="GO:0008236">
    <property type="term" value="F:serine-type peptidase activity"/>
    <property type="evidence" value="ECO:0007669"/>
    <property type="project" value="UniProtKB-KW"/>
</dbReference>
<evidence type="ECO:0000256" key="2">
    <source>
        <dbReference type="ARBA" id="ARBA00022729"/>
    </source>
</evidence>
<dbReference type="InterPro" id="IPR043504">
    <property type="entry name" value="Peptidase_S1_PA_chymotrypsin"/>
</dbReference>
<dbReference type="GO" id="GO:0006508">
    <property type="term" value="P:proteolysis"/>
    <property type="evidence" value="ECO:0007669"/>
    <property type="project" value="UniProtKB-KW"/>
</dbReference>
<keyword evidence="4" id="KW-0720">Serine protease</keyword>
<dbReference type="SUPFAM" id="SSF50494">
    <property type="entry name" value="Trypsin-like serine proteases"/>
    <property type="match status" value="1"/>
</dbReference>
<dbReference type="RefSeq" id="WP_187473799.1">
    <property type="nucleotide sequence ID" value="NZ_CP060693.1"/>
</dbReference>
<name>A0A7G9LKN3_9BACT</name>
<evidence type="ECO:0000256" key="1">
    <source>
        <dbReference type="ARBA" id="ARBA00022670"/>
    </source>
</evidence>
<keyword evidence="2" id="KW-0732">Signal</keyword>
<proteinExistence type="predicted"/>
<dbReference type="EMBL" id="CP060693">
    <property type="protein sequence ID" value="QNM89182.1"/>
    <property type="molecule type" value="Genomic_DNA"/>
</dbReference>
<dbReference type="AlphaFoldDB" id="A0A7G9LKN3"/>
<sequence>MITLKNQLHNIVLPIGDITNTGFSITGTCFQVANGIFCTAYHNIAGLAKLGIILPKISSINDFQDYSDKSCNFMEVEIYKTNPHRDIVLLKIKNQPINEAKILNFASLNILEKTTIVGYPHSAEDANGRFILTFQETKIGSKILMQSELGNVKSKNYILNIQTRPGQSGSPVFDRNYNLIAMIVGGFKYKDMGIKLGNIDPSSLNQTTYAISSEYIGEML</sequence>
<reference evidence="5 6" key="1">
    <citation type="journal article" date="2020" name="Front. Microbiol.">
        <title>Genomic Analysis and Antimicrobial Resistance of Aliarcobacter cryaerophilus Strains From German Water Poultry.</title>
        <authorList>
            <person name="Muller E."/>
            <person name="Hotzel H."/>
            <person name="Ahlers C."/>
            <person name="Hanel I."/>
            <person name="Tomaso H."/>
            <person name="Abdel-Glil M.Y."/>
        </authorList>
    </citation>
    <scope>NUCLEOTIDE SEQUENCE [LARGE SCALE GENOMIC DNA]</scope>
    <source>
        <strain evidence="5 6">16CS1285-4</strain>
    </source>
</reference>
<dbReference type="Gene3D" id="2.40.10.10">
    <property type="entry name" value="Trypsin-like serine proteases"/>
    <property type="match status" value="2"/>
</dbReference>